<feature type="site" description="mRNA cap binding" evidence="12">
    <location>
        <position position="217"/>
    </location>
</feature>
<proteinExistence type="inferred from homology"/>
<sequence length="422" mass="49418">ENKPYRKKVFSLIDIFSTRRFILFYKFLPNSQTMSDSEESRTSVPRRTVSEDESVPKVQPERDDVETEIKHSAIVASHYNNIEDRGLVARKKSNIYFMRNFNNWIKSVVIEKYTSLIKERIPLGSPFRVLDMCCGKGGDLNKWASANVTHLICTDIALVSLEQCEGRFDTMYQRDRDSQRRPKVEFFAADATLQQLRTKFRDPSLKLHLVSCQFAFHYSFESFKQADCMMKNAAECLEEGFYFIGTIPDANEIMKRQRMAMADTFGNDIYRIQFYCDTDNPPLFGAKYNFQLDEVVDCPEFLVHFPTLERLALKHGLRLVEKKRFDELFDTHVSRKQGLLEKMQALETYPPPYGRQNADPNQRKEPEQYRHAEEFGKQMSSQHQFRVGTLSQKEWEASSLYLFFAFQKMKTSYDAKGRPVYS</sequence>
<protein>
    <recommendedName>
        <fullName evidence="10">mRNA cap guanine-N(7) methyltransferase</fullName>
        <ecNumber evidence="10">2.1.1.56</ecNumber>
    </recommendedName>
    <alternativeName>
        <fullName evidence="10">mRNA (guanine-N(7))-methyltransferase</fullName>
    </alternativeName>
    <alternativeName>
        <fullName evidence="10">mRNA cap methyltransferase</fullName>
    </alternativeName>
</protein>
<evidence type="ECO:0000256" key="12">
    <source>
        <dbReference type="PIRSR" id="PIRSR028762-2"/>
    </source>
</evidence>
<keyword evidence="7 10" id="KW-0506">mRNA capping</keyword>
<dbReference type="GO" id="GO:0005634">
    <property type="term" value="C:nucleus"/>
    <property type="evidence" value="ECO:0007669"/>
    <property type="project" value="UniProtKB-SubCell"/>
</dbReference>
<evidence type="ECO:0000256" key="10">
    <source>
        <dbReference type="PIRNR" id="PIRNR028762"/>
    </source>
</evidence>
<dbReference type="InterPro" id="IPR039753">
    <property type="entry name" value="RG7MT1"/>
</dbReference>
<evidence type="ECO:0000256" key="5">
    <source>
        <dbReference type="ARBA" id="ARBA00022691"/>
    </source>
</evidence>
<organism evidence="15 16">
    <name type="scientific">Anopheles dirus</name>
    <dbReference type="NCBI Taxonomy" id="7168"/>
    <lineage>
        <taxon>Eukaryota</taxon>
        <taxon>Metazoa</taxon>
        <taxon>Ecdysozoa</taxon>
        <taxon>Arthropoda</taxon>
        <taxon>Hexapoda</taxon>
        <taxon>Insecta</taxon>
        <taxon>Pterygota</taxon>
        <taxon>Neoptera</taxon>
        <taxon>Endopterygota</taxon>
        <taxon>Diptera</taxon>
        <taxon>Nematocera</taxon>
        <taxon>Culicoidea</taxon>
        <taxon>Culicidae</taxon>
        <taxon>Anophelinae</taxon>
        <taxon>Anopheles</taxon>
    </lineage>
</organism>
<dbReference type="PANTHER" id="PTHR12189">
    <property type="entry name" value="MRNA GUANINE-7- METHYLTRANSFERASE"/>
    <property type="match status" value="1"/>
</dbReference>
<reference evidence="16" key="1">
    <citation type="submission" date="2013-03" db="EMBL/GenBank/DDBJ databases">
        <title>The Genome Sequence of Anopheles dirus WRAIR2.</title>
        <authorList>
            <consortium name="The Broad Institute Genomics Platform"/>
            <person name="Neafsey D.E."/>
            <person name="Walton C."/>
            <person name="Walker B."/>
            <person name="Young S.K."/>
            <person name="Zeng Q."/>
            <person name="Gargeya S."/>
            <person name="Fitzgerald M."/>
            <person name="Haas B."/>
            <person name="Abouelleil A."/>
            <person name="Allen A.W."/>
            <person name="Alvarado L."/>
            <person name="Arachchi H.M."/>
            <person name="Berlin A.M."/>
            <person name="Chapman S.B."/>
            <person name="Gainer-Dewar J."/>
            <person name="Goldberg J."/>
            <person name="Griggs A."/>
            <person name="Gujja S."/>
            <person name="Hansen M."/>
            <person name="Howarth C."/>
            <person name="Imamovic A."/>
            <person name="Ireland A."/>
            <person name="Larimer J."/>
            <person name="McCowan C."/>
            <person name="Murphy C."/>
            <person name="Pearson M."/>
            <person name="Poon T.W."/>
            <person name="Priest M."/>
            <person name="Roberts A."/>
            <person name="Saif S."/>
            <person name="Shea T."/>
            <person name="Sisk P."/>
            <person name="Sykes S."/>
            <person name="Wortman J."/>
            <person name="Nusbaum C."/>
            <person name="Birren B."/>
        </authorList>
    </citation>
    <scope>NUCLEOTIDE SEQUENCE [LARGE SCALE GENOMIC DNA]</scope>
    <source>
        <strain evidence="16">WRAIR2</strain>
    </source>
</reference>
<feature type="binding site" evidence="11">
    <location>
        <position position="218"/>
    </location>
    <ligand>
        <name>S-adenosyl-L-methionine</name>
        <dbReference type="ChEBI" id="CHEBI:59789"/>
    </ligand>
</feature>
<feature type="binding site" evidence="11">
    <location>
        <position position="190"/>
    </location>
    <ligand>
        <name>S-adenosyl-L-methionine</name>
        <dbReference type="ChEBI" id="CHEBI:59789"/>
    </ligand>
</feature>
<keyword evidence="8 10" id="KW-0539">Nucleus</keyword>
<dbReference type="SUPFAM" id="SSF53335">
    <property type="entry name" value="S-adenosyl-L-methionine-dependent methyltransferases"/>
    <property type="match status" value="1"/>
</dbReference>
<keyword evidence="4 10" id="KW-0808">Transferase</keyword>
<dbReference type="EnsemblMetazoa" id="ADIR008312-RA">
    <property type="protein sequence ID" value="ADIR008312-PA"/>
    <property type="gene ID" value="ADIR008312"/>
</dbReference>
<evidence type="ECO:0000256" key="11">
    <source>
        <dbReference type="PIRSR" id="PIRSR028762-1"/>
    </source>
</evidence>
<dbReference type="PIRSF" id="PIRSF028762">
    <property type="entry name" value="ABD1"/>
    <property type="match status" value="1"/>
</dbReference>
<evidence type="ECO:0000256" key="8">
    <source>
        <dbReference type="ARBA" id="ARBA00023242"/>
    </source>
</evidence>
<dbReference type="Gene3D" id="3.40.50.150">
    <property type="entry name" value="Vaccinia Virus protein VP39"/>
    <property type="match status" value="1"/>
</dbReference>
<evidence type="ECO:0000313" key="16">
    <source>
        <dbReference type="Proteomes" id="UP000075884"/>
    </source>
</evidence>
<feature type="site" description="mRNA cap binding" evidence="12">
    <location>
        <position position="401"/>
    </location>
</feature>
<evidence type="ECO:0000256" key="4">
    <source>
        <dbReference type="ARBA" id="ARBA00022679"/>
    </source>
</evidence>
<comment type="catalytic activity">
    <reaction evidence="9">
        <text>a 5'-end (5'-triphosphoguanosine)-ribonucleoside in mRNA + S-adenosyl-L-methionine = a 5'-end (N(7)-methyl 5'-triphosphoguanosine)-ribonucleoside in mRNA + S-adenosyl-L-homocysteine</text>
        <dbReference type="Rhea" id="RHEA:67008"/>
        <dbReference type="Rhea" id="RHEA-COMP:17166"/>
        <dbReference type="Rhea" id="RHEA-COMP:17167"/>
        <dbReference type="ChEBI" id="CHEBI:57856"/>
        <dbReference type="ChEBI" id="CHEBI:59789"/>
        <dbReference type="ChEBI" id="CHEBI:156461"/>
        <dbReference type="ChEBI" id="CHEBI:167617"/>
        <dbReference type="EC" id="2.1.1.56"/>
    </reaction>
</comment>
<dbReference type="PROSITE" id="PS51562">
    <property type="entry name" value="RNA_CAP0_MT"/>
    <property type="match status" value="1"/>
</dbReference>
<feature type="site" description="mRNA cap binding" evidence="12">
    <location>
        <position position="167"/>
    </location>
</feature>
<reference evidence="15" key="2">
    <citation type="submission" date="2020-05" db="UniProtKB">
        <authorList>
            <consortium name="EnsemblMetazoa"/>
        </authorList>
    </citation>
    <scope>IDENTIFICATION</scope>
    <source>
        <strain evidence="15">WRAIR2</strain>
    </source>
</reference>
<dbReference type="GO" id="GO:0004482">
    <property type="term" value="F:mRNA 5'-cap (guanine-N7-)-methyltransferase activity"/>
    <property type="evidence" value="ECO:0007669"/>
    <property type="project" value="UniProtKB-EC"/>
</dbReference>
<evidence type="ECO:0000313" key="15">
    <source>
        <dbReference type="EnsemblMetazoa" id="ADIR008312-PA"/>
    </source>
</evidence>
<feature type="binding site" evidence="12">
    <location>
        <begin position="102"/>
        <end position="103"/>
    </location>
    <ligand>
        <name>mRNA</name>
        <dbReference type="ChEBI" id="CHEBI:33699"/>
    </ligand>
</feature>
<dbReference type="Pfam" id="PF03291">
    <property type="entry name" value="mRNA_G-N7_MeTrfase"/>
    <property type="match status" value="1"/>
</dbReference>
<feature type="region of interest" description="Disordered" evidence="13">
    <location>
        <begin position="33"/>
        <end position="62"/>
    </location>
</feature>
<comment type="similarity">
    <text evidence="10">Belongs to the class I-like SAM-binding methyltransferase superfamily. mRNA cap 0 methyltransferase family.</text>
</comment>
<evidence type="ECO:0000256" key="7">
    <source>
        <dbReference type="ARBA" id="ARBA00023042"/>
    </source>
</evidence>
<keyword evidence="5 10" id="KW-0949">S-adenosyl-L-methionine</keyword>
<evidence type="ECO:0000256" key="6">
    <source>
        <dbReference type="ARBA" id="ARBA00022884"/>
    </source>
</evidence>
<dbReference type="PANTHER" id="PTHR12189:SF2">
    <property type="entry name" value="MRNA CAP GUANINE-N7 METHYLTRANSFERASE"/>
    <property type="match status" value="1"/>
</dbReference>
<dbReference type="VEuPathDB" id="VectorBase:ADIR008312"/>
<feature type="domain" description="MRNA cap 0 methyltransferase" evidence="14">
    <location>
        <begin position="93"/>
        <end position="409"/>
    </location>
</feature>
<feature type="binding site" evidence="11">
    <location>
        <position position="106"/>
    </location>
    <ligand>
        <name>S-adenosyl-L-methionine</name>
        <dbReference type="ChEBI" id="CHEBI:59789"/>
    </ligand>
</feature>
<keyword evidence="2 10" id="KW-0489">Methyltransferase</keyword>
<feature type="binding site" evidence="11">
    <location>
        <position position="155"/>
    </location>
    <ligand>
        <name>S-adenosyl-L-methionine</name>
        <dbReference type="ChEBI" id="CHEBI:59789"/>
    </ligand>
</feature>
<name>A0A182NKY2_9DIPT</name>
<feature type="site" description="mRNA cap binding" evidence="12">
    <location>
        <position position="142"/>
    </location>
</feature>
<evidence type="ECO:0000256" key="3">
    <source>
        <dbReference type="ARBA" id="ARBA00022664"/>
    </source>
</evidence>
<dbReference type="InterPro" id="IPR016899">
    <property type="entry name" value="mRNA_G-N7_MeTrfase_euk"/>
</dbReference>
<dbReference type="STRING" id="7168.A0A182NKY2"/>
<feature type="binding site" evidence="11">
    <location>
        <position position="133"/>
    </location>
    <ligand>
        <name>S-adenosyl-L-methionine</name>
        <dbReference type="ChEBI" id="CHEBI:59789"/>
    </ligand>
</feature>
<keyword evidence="6 10" id="KW-0694">RNA-binding</keyword>
<evidence type="ECO:0000259" key="14">
    <source>
        <dbReference type="PROSITE" id="PS51562"/>
    </source>
</evidence>
<keyword evidence="3 10" id="KW-0507">mRNA processing</keyword>
<comment type="subcellular location">
    <subcellularLocation>
        <location evidence="1 10">Nucleus</location>
    </subcellularLocation>
</comment>
<dbReference type="EC" id="2.1.1.56" evidence="10"/>
<dbReference type="GO" id="GO:0003723">
    <property type="term" value="F:RNA binding"/>
    <property type="evidence" value="ECO:0007669"/>
    <property type="project" value="UniProtKB-KW"/>
</dbReference>
<dbReference type="InterPro" id="IPR029063">
    <property type="entry name" value="SAM-dependent_MTases_sf"/>
</dbReference>
<dbReference type="Proteomes" id="UP000075884">
    <property type="component" value="Unassembled WGS sequence"/>
</dbReference>
<dbReference type="CDD" id="cd02440">
    <property type="entry name" value="AdoMet_MTases"/>
    <property type="match status" value="1"/>
</dbReference>
<evidence type="ECO:0000256" key="13">
    <source>
        <dbReference type="SAM" id="MobiDB-lite"/>
    </source>
</evidence>
<dbReference type="InterPro" id="IPR004971">
    <property type="entry name" value="mRNA_G-N7_MeTrfase_dom"/>
</dbReference>
<evidence type="ECO:0000256" key="2">
    <source>
        <dbReference type="ARBA" id="ARBA00022603"/>
    </source>
</evidence>
<evidence type="ECO:0000256" key="9">
    <source>
        <dbReference type="ARBA" id="ARBA00044712"/>
    </source>
</evidence>
<feature type="site" description="mRNA cap binding" evidence="12">
    <location>
        <position position="136"/>
    </location>
</feature>
<evidence type="ECO:0000256" key="1">
    <source>
        <dbReference type="ARBA" id="ARBA00004123"/>
    </source>
</evidence>
<accession>A0A182NKY2</accession>
<feature type="site" description="mRNA cap binding" evidence="12">
    <location>
        <position position="300"/>
    </location>
</feature>
<keyword evidence="16" id="KW-1185">Reference proteome</keyword>
<feature type="binding site" evidence="11">
    <location>
        <position position="213"/>
    </location>
    <ligand>
        <name>S-adenosyl-L-methionine</name>
        <dbReference type="ChEBI" id="CHEBI:59789"/>
    </ligand>
</feature>
<dbReference type="AlphaFoldDB" id="A0A182NKY2"/>